<evidence type="ECO:0000313" key="7">
    <source>
        <dbReference type="Proteomes" id="UP000053283"/>
    </source>
</evidence>
<dbReference type="PROSITE" id="PS50010">
    <property type="entry name" value="DH_2"/>
    <property type="match status" value="1"/>
</dbReference>
<gene>
    <name evidence="6" type="ORF">Y956_06308</name>
</gene>
<feature type="region of interest" description="Disordered" evidence="3">
    <location>
        <begin position="62"/>
        <end position="99"/>
    </location>
</feature>
<dbReference type="Pfam" id="PF22697">
    <property type="entry name" value="SOS1_NGEF_PH"/>
    <property type="match status" value="1"/>
</dbReference>
<dbReference type="CDD" id="cd13243">
    <property type="entry name" value="PH_PLEKHG1_G2_G3"/>
    <property type="match status" value="1"/>
</dbReference>
<dbReference type="eggNOG" id="KOG3518">
    <property type="taxonomic scope" value="Eukaryota"/>
</dbReference>
<feature type="domain" description="PH" evidence="4">
    <location>
        <begin position="320"/>
        <end position="419"/>
    </location>
</feature>
<dbReference type="InterPro" id="IPR043324">
    <property type="entry name" value="PH_PLEKHG1_G2_G3"/>
</dbReference>
<feature type="region of interest" description="Disordered" evidence="3">
    <location>
        <begin position="1"/>
        <end position="28"/>
    </location>
</feature>
<organism evidence="6 7">
    <name type="scientific">Nipponia nippon</name>
    <name type="common">Crested ibis</name>
    <name type="synonym">Ibis nippon</name>
    <dbReference type="NCBI Taxonomy" id="128390"/>
    <lineage>
        <taxon>Eukaryota</taxon>
        <taxon>Metazoa</taxon>
        <taxon>Chordata</taxon>
        <taxon>Craniata</taxon>
        <taxon>Vertebrata</taxon>
        <taxon>Euteleostomi</taxon>
        <taxon>Archelosauria</taxon>
        <taxon>Archosauria</taxon>
        <taxon>Dinosauria</taxon>
        <taxon>Saurischia</taxon>
        <taxon>Theropoda</taxon>
        <taxon>Coelurosauria</taxon>
        <taxon>Aves</taxon>
        <taxon>Neognathae</taxon>
        <taxon>Neoaves</taxon>
        <taxon>Aequornithes</taxon>
        <taxon>Pelecaniformes</taxon>
        <taxon>Threskiornithidae</taxon>
        <taxon>Nipponia</taxon>
    </lineage>
</organism>
<keyword evidence="2" id="KW-0344">Guanine-nucleotide releasing factor</keyword>
<dbReference type="SUPFAM" id="SSF48065">
    <property type="entry name" value="DBL homology domain (DH-domain)"/>
    <property type="match status" value="1"/>
</dbReference>
<feature type="region of interest" description="Disordered" evidence="3">
    <location>
        <begin position="630"/>
        <end position="674"/>
    </location>
</feature>
<protein>
    <submittedName>
        <fullName evidence="6">Pleckstrin homology domain-containing family G member 1</fullName>
    </submittedName>
</protein>
<feature type="region of interest" description="Disordered" evidence="3">
    <location>
        <begin position="1079"/>
        <end position="1109"/>
    </location>
</feature>
<evidence type="ECO:0000256" key="3">
    <source>
        <dbReference type="SAM" id="MobiDB-lite"/>
    </source>
</evidence>
<dbReference type="GO" id="GO:0031267">
    <property type="term" value="F:small GTPase binding"/>
    <property type="evidence" value="ECO:0007669"/>
    <property type="project" value="TreeGrafter"/>
</dbReference>
<feature type="compositionally biased region" description="Basic and acidic residues" evidence="3">
    <location>
        <begin position="648"/>
        <end position="662"/>
    </location>
</feature>
<sequence>MDLSDSDRPVSFSSTSSSASSRDSHCSFGSRMTLVSNSHLGLFNQDKEAGAIKLELVPARRFSSNKPRKTSPAEQEDPEESLEKRLSMPRKAEPKGASKNCAMSLVTEPTSPKLLYVDRVVQEILETERMYVQDLKSIVKDYLDCITDQTKLSLGTEERSALFGNIRDIYRFNSELLQDLENCENDPVAIADCFVSKSEDFHIYTQYCTNYPRSVAVLTECMRNKALAKFFRERQEALQHSLPLGSYLLKPVQRILKYHLLLHEIENHLDKDTEGYDVVLDAIDTMQRVAWHINDMKRKHEHAIRLQEIQSLLTNWKGPDLTSYGELVLEGTFRIQRAKNERTLFLFDKLLLITKKRDEMFVYKAHILCGNLMLVEVIPKEPLSFSVFHYKNPKMQHTVQAKSQQDKRLWILHLKRLILENHPAKIPAKAKQAILEMDAIHHPGFHYSPEGEMKSSYQPKEGTAPHRVRRKSEPSSRVHKVLKSNGERLMLPAYFKSPQSSKDPSDEESAQVNTDLPFSCTARQPQSPRQFGTPRSNSLIMNILGGSTSVRNIWTDHQIRQALFPSRRPPYENEDDEDDYQMFVPSVSTSNASSAVGGERRGSSGRPCSWHLGVAHQNETSSPTRHKIVRRASSAGESKTCPASARYKMGERSSRREVKRAEVSSMNAYPESSEELTIDDIEHVYDNISYEDLKLMGLTRREETDRGPQRSARDSLYEAENKSSLDSPSKKRTANQNRASICASRDEILLSREAPTSSLDELRIVEDNIYDTIVLPETPLLNFKCDPLKCSKRRSFLGLEKDFACSDNLRQFVSEESLQFSEDESPYHRVPVDNDYLSLVDSSSNSDSLSHKSAADKLSEEVDEIWNDLENYIKKNEEKTRDRLLAAFPVCKDDMQERLHAGSTPELSKDVEYSLSTLSLPETPVFPKTVKPRAATLSEANLRLEDTTPCKENSFMSLNRSSFSSEMPFVDSPYESANSVLSNAHTEGMENDLAVVDKTKNRVFMMARQYSQKIKKANQLLKVKSPEQEQPASRQQKLKHKDLAAILEEKKQGGPAIGARIAEYSQLYDQIVFRESSPKVQKEVWTTPQEPSAGRFSTPVAVSPPRSQAASECSRAEDWLLHSTYSNGELADFSPWPESQDPMSKSSYTEAGTKSNSRQLPSAGSVPSLQISNHLHVPAQRWSAIISQPNKENLHQEHIYNSLGRRVTNVKPQAYSRSQSSSSIVVNRSGESIVYPNEMDKKKLHSNRNFRFNSHQTLGFASGCMGPDTRKQIPENCSDMILQDSQKVLRVNRASPLTAQMATQNYFSNFKDTEEGEGDDDDYVEIKSEDEGSDLETSQNQTRKLEPKLHNADAAPSETLCGKTVSCAPAKSSSSKHVLTPYLTAYSDSDKLNDYLWRVPSPNQQNIVQSLREKFQCLSSSSFA</sequence>
<dbReference type="PANTHER" id="PTHR45924">
    <property type="entry name" value="FI17866P1"/>
    <property type="match status" value="1"/>
</dbReference>
<dbReference type="Proteomes" id="UP000053283">
    <property type="component" value="Unassembled WGS sequence"/>
</dbReference>
<feature type="region of interest" description="Disordered" evidence="3">
    <location>
        <begin position="445"/>
        <end position="512"/>
    </location>
</feature>
<feature type="region of interest" description="Disordered" evidence="3">
    <location>
        <begin position="1132"/>
        <end position="1166"/>
    </location>
</feature>
<evidence type="ECO:0000256" key="2">
    <source>
        <dbReference type="ARBA" id="ARBA00022658"/>
    </source>
</evidence>
<dbReference type="SUPFAM" id="SSF50729">
    <property type="entry name" value="PH domain-like"/>
    <property type="match status" value="1"/>
</dbReference>
<feature type="domain" description="DH" evidence="5">
    <location>
        <begin position="116"/>
        <end position="296"/>
    </location>
</feature>
<dbReference type="GO" id="GO:0005085">
    <property type="term" value="F:guanyl-nucleotide exchange factor activity"/>
    <property type="evidence" value="ECO:0007669"/>
    <property type="project" value="UniProtKB-KW"/>
</dbReference>
<dbReference type="InterPro" id="IPR001849">
    <property type="entry name" value="PH_domain"/>
</dbReference>
<dbReference type="FunFam" id="1.20.900.10:FF:000019">
    <property type="entry name" value="Pleckstrin homology domain-containing family G member 1"/>
    <property type="match status" value="1"/>
</dbReference>
<dbReference type="PROSITE" id="PS50003">
    <property type="entry name" value="PH_DOMAIN"/>
    <property type="match status" value="1"/>
</dbReference>
<dbReference type="InterPro" id="IPR055251">
    <property type="entry name" value="SOS1_NGEF_PH"/>
</dbReference>
<feature type="region of interest" description="Disordered" evidence="3">
    <location>
        <begin position="699"/>
        <end position="738"/>
    </location>
</feature>
<dbReference type="InterPro" id="IPR011993">
    <property type="entry name" value="PH-like_dom_sf"/>
</dbReference>
<evidence type="ECO:0000259" key="4">
    <source>
        <dbReference type="PROSITE" id="PS50003"/>
    </source>
</evidence>
<dbReference type="InterPro" id="IPR035899">
    <property type="entry name" value="DBL_dom_sf"/>
</dbReference>
<feature type="compositionally biased region" description="Basic and acidic residues" evidence="3">
    <location>
        <begin position="81"/>
        <end position="96"/>
    </location>
</feature>
<keyword evidence="1" id="KW-0597">Phosphoprotein</keyword>
<dbReference type="STRING" id="128390.A0A091V6J0"/>
<dbReference type="Gene3D" id="1.20.900.10">
    <property type="entry name" value="Dbl homology (DH) domain"/>
    <property type="match status" value="1"/>
</dbReference>
<dbReference type="SMART" id="SM00325">
    <property type="entry name" value="RhoGEF"/>
    <property type="match status" value="1"/>
</dbReference>
<dbReference type="InterPro" id="IPR000219">
    <property type="entry name" value="DH_dom"/>
</dbReference>
<evidence type="ECO:0000259" key="5">
    <source>
        <dbReference type="PROSITE" id="PS50010"/>
    </source>
</evidence>
<evidence type="ECO:0000256" key="1">
    <source>
        <dbReference type="ARBA" id="ARBA00022553"/>
    </source>
</evidence>
<proteinExistence type="predicted"/>
<dbReference type="PANTHER" id="PTHR45924:SF1">
    <property type="entry name" value="PLECKSTRIN HOMOLOGY DOMAIN-CONTAINING FAMILY G MEMBER 1"/>
    <property type="match status" value="1"/>
</dbReference>
<evidence type="ECO:0000313" key="6">
    <source>
        <dbReference type="EMBL" id="KFQ98002.1"/>
    </source>
</evidence>
<name>A0A091V6J0_NIPNI</name>
<dbReference type="Pfam" id="PF00621">
    <property type="entry name" value="RhoGEF"/>
    <property type="match status" value="1"/>
</dbReference>
<reference evidence="6 7" key="1">
    <citation type="submission" date="2014-04" db="EMBL/GenBank/DDBJ databases">
        <title>Genome evolution of avian class.</title>
        <authorList>
            <person name="Zhang G."/>
            <person name="Li C."/>
        </authorList>
    </citation>
    <scope>NUCLEOTIDE SEQUENCE [LARGE SCALE GENOMIC DNA]</scope>
    <source>
        <strain evidence="6">BGI_Y956</strain>
    </source>
</reference>
<dbReference type="Gene3D" id="2.30.29.30">
    <property type="entry name" value="Pleckstrin-homology domain (PH domain)/Phosphotyrosine-binding domain (PTB)"/>
    <property type="match status" value="1"/>
</dbReference>
<feature type="region of interest" description="Disordered" evidence="3">
    <location>
        <begin position="518"/>
        <end position="537"/>
    </location>
</feature>
<dbReference type="EMBL" id="KL410630">
    <property type="protein sequence ID" value="KFQ98002.1"/>
    <property type="molecule type" value="Genomic_DNA"/>
</dbReference>
<accession>A0A091V6J0</accession>
<keyword evidence="7" id="KW-1185">Reference proteome</keyword>
<feature type="compositionally biased region" description="Low complexity" evidence="3">
    <location>
        <begin position="9"/>
        <end position="21"/>
    </location>
</feature>
<dbReference type="FunFam" id="2.30.29.30:FF:000132">
    <property type="entry name" value="pleckstrin homology domain-containing family G member 2"/>
    <property type="match status" value="1"/>
</dbReference>
<dbReference type="GO" id="GO:0005829">
    <property type="term" value="C:cytosol"/>
    <property type="evidence" value="ECO:0007669"/>
    <property type="project" value="UniProtKB-ARBA"/>
</dbReference>
<feature type="compositionally biased region" description="Polar residues" evidence="3">
    <location>
        <begin position="1141"/>
        <end position="1166"/>
    </location>
</feature>
<dbReference type="SMART" id="SM00233">
    <property type="entry name" value="PH"/>
    <property type="match status" value="1"/>
</dbReference>
<dbReference type="CDD" id="cd00160">
    <property type="entry name" value="RhoGEF"/>
    <property type="match status" value="1"/>
</dbReference>
<feature type="compositionally biased region" description="Basic and acidic residues" evidence="3">
    <location>
        <begin position="699"/>
        <end position="723"/>
    </location>
</feature>